<protein>
    <submittedName>
        <fullName evidence="1">Uncharacterized protein</fullName>
    </submittedName>
</protein>
<evidence type="ECO:0000313" key="1">
    <source>
        <dbReference type="EMBL" id="MBW89608.1"/>
    </source>
</evidence>
<sequence length="42" mass="5021">MVSFPIYSFKVLFPQINKVLYFSSLCLSYRHFPQTIKTHLEP</sequence>
<dbReference type="AlphaFoldDB" id="A0A2P2J824"/>
<proteinExistence type="predicted"/>
<organism evidence="1">
    <name type="scientific">Rhizophora mucronata</name>
    <name type="common">Asiatic mangrove</name>
    <dbReference type="NCBI Taxonomy" id="61149"/>
    <lineage>
        <taxon>Eukaryota</taxon>
        <taxon>Viridiplantae</taxon>
        <taxon>Streptophyta</taxon>
        <taxon>Embryophyta</taxon>
        <taxon>Tracheophyta</taxon>
        <taxon>Spermatophyta</taxon>
        <taxon>Magnoliopsida</taxon>
        <taxon>eudicotyledons</taxon>
        <taxon>Gunneridae</taxon>
        <taxon>Pentapetalae</taxon>
        <taxon>rosids</taxon>
        <taxon>fabids</taxon>
        <taxon>Malpighiales</taxon>
        <taxon>Rhizophoraceae</taxon>
        <taxon>Rhizophora</taxon>
    </lineage>
</organism>
<dbReference type="EMBL" id="GGEC01009125">
    <property type="protein sequence ID" value="MBW89608.1"/>
    <property type="molecule type" value="Transcribed_RNA"/>
</dbReference>
<name>A0A2P2J824_RHIMU</name>
<reference evidence="1" key="1">
    <citation type="submission" date="2018-02" db="EMBL/GenBank/DDBJ databases">
        <title>Rhizophora mucronata_Transcriptome.</title>
        <authorList>
            <person name="Meera S.P."/>
            <person name="Sreeshan A."/>
            <person name="Augustine A."/>
        </authorList>
    </citation>
    <scope>NUCLEOTIDE SEQUENCE</scope>
    <source>
        <tissue evidence="1">Leaf</tissue>
    </source>
</reference>
<dbReference type="EMBL" id="GGEC01009123">
    <property type="protein sequence ID" value="MBW89606.1"/>
    <property type="molecule type" value="Transcribed_RNA"/>
</dbReference>
<accession>A0A2P2J824</accession>